<keyword evidence="2 5" id="KW-0413">Isomerase</keyword>
<comment type="similarity">
    <text evidence="1">Belongs to the pseudouridine synthase RluA family.</text>
</comment>
<gene>
    <name evidence="5" type="primary">rluD_2</name>
    <name evidence="5" type="ORF">LF1_10470</name>
</gene>
<dbReference type="CDD" id="cd02869">
    <property type="entry name" value="PseudoU_synth_RluA_like"/>
    <property type="match status" value="1"/>
</dbReference>
<keyword evidence="6" id="KW-1185">Reference proteome</keyword>
<dbReference type="PROSITE" id="PS01129">
    <property type="entry name" value="PSI_RLU"/>
    <property type="match status" value="1"/>
</dbReference>
<dbReference type="EC" id="5.4.99.23" evidence="5"/>
<evidence type="ECO:0000259" key="4">
    <source>
        <dbReference type="Pfam" id="PF00849"/>
    </source>
</evidence>
<dbReference type="AlphaFoldDB" id="A0A5B1CBP0"/>
<evidence type="ECO:0000256" key="1">
    <source>
        <dbReference type="ARBA" id="ARBA00010876"/>
    </source>
</evidence>
<dbReference type="PANTHER" id="PTHR21600:SF44">
    <property type="entry name" value="RIBOSOMAL LARGE SUBUNIT PSEUDOURIDINE SYNTHASE D"/>
    <property type="match status" value="1"/>
</dbReference>
<evidence type="ECO:0000313" key="5">
    <source>
        <dbReference type="EMBL" id="KAA1258527.1"/>
    </source>
</evidence>
<comment type="caution">
    <text evidence="5">The sequence shown here is derived from an EMBL/GenBank/DDBJ whole genome shotgun (WGS) entry which is preliminary data.</text>
</comment>
<protein>
    <submittedName>
        <fullName evidence="5">Ribosomal large subunit pseudouridine synthase D</fullName>
        <ecNumber evidence="5">5.4.99.23</ecNumber>
    </submittedName>
</protein>
<dbReference type="InterPro" id="IPR006145">
    <property type="entry name" value="PsdUridine_synth_RsuA/RluA"/>
</dbReference>
<dbReference type="InterPro" id="IPR020103">
    <property type="entry name" value="PsdUridine_synth_cat_dom_sf"/>
</dbReference>
<reference evidence="5 6" key="1">
    <citation type="submission" date="2019-08" db="EMBL/GenBank/DDBJ databases">
        <title>Deep-cultivation of Planctomycetes and their phenomic and genomic characterization uncovers novel biology.</title>
        <authorList>
            <person name="Wiegand S."/>
            <person name="Jogler M."/>
            <person name="Boedeker C."/>
            <person name="Pinto D."/>
            <person name="Vollmers J."/>
            <person name="Rivas-Marin E."/>
            <person name="Kohn T."/>
            <person name="Peeters S.H."/>
            <person name="Heuer A."/>
            <person name="Rast P."/>
            <person name="Oberbeckmann S."/>
            <person name="Bunk B."/>
            <person name="Jeske O."/>
            <person name="Meyerdierks A."/>
            <person name="Storesund J.E."/>
            <person name="Kallscheuer N."/>
            <person name="Luecker S."/>
            <person name="Lage O.M."/>
            <person name="Pohl T."/>
            <person name="Merkel B.J."/>
            <person name="Hornburger P."/>
            <person name="Mueller R.-W."/>
            <person name="Bruemmer F."/>
            <person name="Labrenz M."/>
            <person name="Spormann A.M."/>
            <person name="Op Den Camp H."/>
            <person name="Overmann J."/>
            <person name="Amann R."/>
            <person name="Jetten M.S.M."/>
            <person name="Mascher T."/>
            <person name="Medema M.H."/>
            <person name="Devos D.P."/>
            <person name="Kaster A.-K."/>
            <person name="Ovreas L."/>
            <person name="Rohde M."/>
            <person name="Galperin M.Y."/>
            <person name="Jogler C."/>
        </authorList>
    </citation>
    <scope>NUCLEOTIDE SEQUENCE [LARGE SCALE GENOMIC DNA]</scope>
    <source>
        <strain evidence="5 6">LF1</strain>
    </source>
</reference>
<sequence length="316" mass="35379">MKNLSATVDATTAGRVDAVVRQLSGSSHSQVKGMFDYDCVSIDGVTCLDAGTPVTEGNVVSLRYNPDQRYREKKKPRWDDRTFSVIFEDDDLIVVDKAAGTLTVPTDQGEETNTLWQRVSVYISHSRRNREAALVHRLDRSVSGLLVFGKHDAVGELLIEQFKAKKPRRVYAAIVAGLVEKDEGTFTSHLKTGKNLDRFEAPPSKDTEEAITHFKVDKRFDDTTLVEAVLETGKRNQIRVHFASNGHPVLGDPRYETEKATHPRWVRKRIALHAKTLGFTHPVTGEDLTFHSPLPAPMQKFIAGGKPRRPQKNRNA</sequence>
<dbReference type="Pfam" id="PF00849">
    <property type="entry name" value="PseudoU_synth_2"/>
    <property type="match status" value="1"/>
</dbReference>
<dbReference type="SUPFAM" id="SSF55120">
    <property type="entry name" value="Pseudouridine synthase"/>
    <property type="match status" value="1"/>
</dbReference>
<dbReference type="EMBL" id="VRLW01000001">
    <property type="protein sequence ID" value="KAA1258527.1"/>
    <property type="molecule type" value="Genomic_DNA"/>
</dbReference>
<evidence type="ECO:0000256" key="3">
    <source>
        <dbReference type="PROSITE-ProRule" id="PRU00182"/>
    </source>
</evidence>
<accession>A0A5B1CBP0</accession>
<evidence type="ECO:0000313" key="6">
    <source>
        <dbReference type="Proteomes" id="UP000322699"/>
    </source>
</evidence>
<proteinExistence type="inferred from homology"/>
<dbReference type="PROSITE" id="PS50889">
    <property type="entry name" value="S4"/>
    <property type="match status" value="1"/>
</dbReference>
<dbReference type="Proteomes" id="UP000322699">
    <property type="component" value="Unassembled WGS sequence"/>
</dbReference>
<name>A0A5B1CBP0_9BACT</name>
<dbReference type="GO" id="GO:0000455">
    <property type="term" value="P:enzyme-directed rRNA pseudouridine synthesis"/>
    <property type="evidence" value="ECO:0007669"/>
    <property type="project" value="TreeGrafter"/>
</dbReference>
<dbReference type="GO" id="GO:0160140">
    <property type="term" value="F:23S rRNA pseudouridine(1911/1915/1917) synthase activity"/>
    <property type="evidence" value="ECO:0007669"/>
    <property type="project" value="UniProtKB-EC"/>
</dbReference>
<dbReference type="InterPro" id="IPR006224">
    <property type="entry name" value="PsdUridine_synth_RluA-like_CS"/>
</dbReference>
<feature type="domain" description="Pseudouridine synthase RsuA/RluA-like" evidence="4">
    <location>
        <begin position="91"/>
        <end position="244"/>
    </location>
</feature>
<organism evidence="5 6">
    <name type="scientific">Rubripirellula obstinata</name>
    <dbReference type="NCBI Taxonomy" id="406547"/>
    <lineage>
        <taxon>Bacteria</taxon>
        <taxon>Pseudomonadati</taxon>
        <taxon>Planctomycetota</taxon>
        <taxon>Planctomycetia</taxon>
        <taxon>Pirellulales</taxon>
        <taxon>Pirellulaceae</taxon>
        <taxon>Rubripirellula</taxon>
    </lineage>
</organism>
<dbReference type="GO" id="GO:0003723">
    <property type="term" value="F:RNA binding"/>
    <property type="evidence" value="ECO:0007669"/>
    <property type="project" value="UniProtKB-KW"/>
</dbReference>
<dbReference type="InterPro" id="IPR050188">
    <property type="entry name" value="RluA_PseudoU_synthase"/>
</dbReference>
<evidence type="ECO:0000256" key="2">
    <source>
        <dbReference type="ARBA" id="ARBA00023235"/>
    </source>
</evidence>
<keyword evidence="3" id="KW-0694">RNA-binding</keyword>
<dbReference type="Gene3D" id="3.30.2350.10">
    <property type="entry name" value="Pseudouridine synthase"/>
    <property type="match status" value="1"/>
</dbReference>
<dbReference type="PANTHER" id="PTHR21600">
    <property type="entry name" value="MITOCHONDRIAL RNA PSEUDOURIDINE SYNTHASE"/>
    <property type="match status" value="1"/>
</dbReference>
<dbReference type="RefSeq" id="WP_235033178.1">
    <property type="nucleotide sequence ID" value="NZ_LWSK01000001.1"/>
</dbReference>